<dbReference type="SUPFAM" id="SSF101898">
    <property type="entry name" value="NHL repeat"/>
    <property type="match status" value="1"/>
</dbReference>
<gene>
    <name evidence="3" type="ORF">BE21_29590</name>
</gene>
<dbReference type="EMBL" id="JEME01001351">
    <property type="protein sequence ID" value="KYG07394.1"/>
    <property type="molecule type" value="Genomic_DNA"/>
</dbReference>
<name>A0A150TRV9_SORCE</name>
<evidence type="ECO:0000313" key="3">
    <source>
        <dbReference type="EMBL" id="KYG07394.1"/>
    </source>
</evidence>
<sequence>MSRTPRRTPAFPASIAARAALLGGAAALLGCEALLGIEDVSLDPGAGGASVSSSGSTSASTSTNGGGPAEGGGGQGGQAQGDFTFAIQSTGVNVPYNGVNHVDVAITRIGGFDGPVEVDVQAPPPGLVAKAITIPPGSSAGRLEVGASGALTLGTAFDLELIATSGGTARTDAVRAVVTGKPGTLDESFGEAGISAWNLGSDGGGLHDLRQTAQGKILTAGNSFDGLGGARLKGFRLLGDGAADASFAGGGGVSERFCGCTKYQVLRGITRLLNGSVFLVGYAPGETTDDIAFLRYRDDGTLDGVDSGNTGKDLIDLGGEERVAAMDLSASERLLVTGQRDGQLFVAAINPTYGYLDRDFGAEEGWTVPLMGSPGASAGTALAAGARGSTLVAGWVEDGGDRDLVLLELTSTGALGGLGMMQVTRAGRQEPVAMAVQPDGRIVVAARSEEAGSSDYLVVRFEADGTIDETFGEDGQALAGVPGGVAVDMALQLDGRIVVAGNVGEFAASRPTLARFLPDGALDPTFGEGGVQAVFLGEENAVQSMTVSADGKLLVAGTRQTFPTYGLVARLWN</sequence>
<feature type="chain" id="PRO_5007569866" description="Secreted protein" evidence="2">
    <location>
        <begin position="20"/>
        <end position="573"/>
    </location>
</feature>
<dbReference type="Pfam" id="PF17164">
    <property type="entry name" value="DUF5122"/>
    <property type="match status" value="2"/>
</dbReference>
<proteinExistence type="predicted"/>
<evidence type="ECO:0000256" key="1">
    <source>
        <dbReference type="SAM" id="MobiDB-lite"/>
    </source>
</evidence>
<protein>
    <recommendedName>
        <fullName evidence="5">Secreted protein</fullName>
    </recommendedName>
</protein>
<feature type="compositionally biased region" description="Low complexity" evidence="1">
    <location>
        <begin position="49"/>
        <end position="63"/>
    </location>
</feature>
<dbReference type="NCBIfam" id="TIGR02608">
    <property type="entry name" value="delta_60_rpt"/>
    <property type="match status" value="4"/>
</dbReference>
<dbReference type="PROSITE" id="PS51257">
    <property type="entry name" value="PROKAR_LIPOPROTEIN"/>
    <property type="match status" value="1"/>
</dbReference>
<accession>A0A150TRV9</accession>
<dbReference type="Proteomes" id="UP000075502">
    <property type="component" value="Unassembled WGS sequence"/>
</dbReference>
<organism evidence="3 4">
    <name type="scientific">Sorangium cellulosum</name>
    <name type="common">Polyangium cellulosum</name>
    <dbReference type="NCBI Taxonomy" id="56"/>
    <lineage>
        <taxon>Bacteria</taxon>
        <taxon>Pseudomonadati</taxon>
        <taxon>Myxococcota</taxon>
        <taxon>Polyangia</taxon>
        <taxon>Polyangiales</taxon>
        <taxon>Polyangiaceae</taxon>
        <taxon>Sorangium</taxon>
    </lineage>
</organism>
<keyword evidence="2" id="KW-0732">Signal</keyword>
<dbReference type="AlphaFoldDB" id="A0A150TRV9"/>
<feature type="region of interest" description="Disordered" evidence="1">
    <location>
        <begin position="45"/>
        <end position="81"/>
    </location>
</feature>
<feature type="signal peptide" evidence="2">
    <location>
        <begin position="1"/>
        <end position="19"/>
    </location>
</feature>
<evidence type="ECO:0000313" key="4">
    <source>
        <dbReference type="Proteomes" id="UP000075502"/>
    </source>
</evidence>
<evidence type="ECO:0000256" key="2">
    <source>
        <dbReference type="SAM" id="SignalP"/>
    </source>
</evidence>
<reference evidence="3 4" key="1">
    <citation type="submission" date="2014-02" db="EMBL/GenBank/DDBJ databases">
        <title>The small core and large imbalanced accessory genome model reveals a collaborative survival strategy of Sorangium cellulosum strains in nature.</title>
        <authorList>
            <person name="Han K."/>
            <person name="Peng R."/>
            <person name="Blom J."/>
            <person name="Li Y.-Z."/>
        </authorList>
    </citation>
    <scope>NUCLEOTIDE SEQUENCE [LARGE SCALE GENOMIC DNA]</scope>
    <source>
        <strain evidence="3 4">So0007-03</strain>
    </source>
</reference>
<comment type="caution">
    <text evidence="3">The sequence shown here is derived from an EMBL/GenBank/DDBJ whole genome shotgun (WGS) entry which is preliminary data.</text>
</comment>
<feature type="compositionally biased region" description="Gly residues" evidence="1">
    <location>
        <begin position="64"/>
        <end position="79"/>
    </location>
</feature>
<evidence type="ECO:0008006" key="5">
    <source>
        <dbReference type="Google" id="ProtNLM"/>
    </source>
</evidence>
<dbReference type="InterPro" id="IPR013431">
    <property type="entry name" value="Delta_60_rpt"/>
</dbReference>
<dbReference type="Gene3D" id="2.80.10.50">
    <property type="match status" value="2"/>
</dbReference>